<dbReference type="InterPro" id="IPR006176">
    <property type="entry name" value="3-OHacyl-CoA_DH_NAD-bd"/>
</dbReference>
<evidence type="ECO:0000256" key="3">
    <source>
        <dbReference type="ARBA" id="ARBA00011738"/>
    </source>
</evidence>
<dbReference type="InterPro" id="IPR006108">
    <property type="entry name" value="3HC_DH_C"/>
</dbReference>
<evidence type="ECO:0000313" key="13">
    <source>
        <dbReference type="Proteomes" id="UP001148932"/>
    </source>
</evidence>
<keyword evidence="4" id="KW-0963">Cytoplasm</keyword>
<dbReference type="InterPro" id="IPR013328">
    <property type="entry name" value="6PGD_dom2"/>
</dbReference>
<organism evidence="12 13">
    <name type="scientific">Acidovorax benzenivorans</name>
    <dbReference type="NCBI Taxonomy" id="2987520"/>
    <lineage>
        <taxon>Bacteria</taxon>
        <taxon>Pseudomonadati</taxon>
        <taxon>Pseudomonadota</taxon>
        <taxon>Betaproteobacteria</taxon>
        <taxon>Burkholderiales</taxon>
        <taxon>Comamonadaceae</taxon>
        <taxon>Acidovorax</taxon>
    </lineage>
</organism>
<dbReference type="SUPFAM" id="SSF48179">
    <property type="entry name" value="6-phosphogluconate dehydrogenase C-terminal domain-like"/>
    <property type="match status" value="1"/>
</dbReference>
<sequence length="305" mass="33116">MNASDSTIGVMGGGLMGCGITTKFALAGMDVRIHDNAPGAQERVSGNCAAVLAELVDAQAVTPAQASAAQARIRFTPTVEAMAGARLVIEAIIESLPAKRALYETLERCVSSSTRIASSTSGFMPDLLSEYMQWPQRFLVAHFWNPPHLIPLVEVVPSAHTDAEVLNDTVELLRNAGCEPVQLAKALPGFIGNRIQFAILREALHLLREGVADAETIDRVMVHSLGRRYRWFGPLTGADGGGLQTFLQISEHLMPELAKGEGVLDVLREHVARGEMGRSTGRGLHTWDAKREAQYLQARRQMMLP</sequence>
<evidence type="ECO:0000256" key="5">
    <source>
        <dbReference type="ARBA" id="ARBA00022553"/>
    </source>
</evidence>
<evidence type="ECO:0000256" key="2">
    <source>
        <dbReference type="ARBA" id="ARBA00009463"/>
    </source>
</evidence>
<evidence type="ECO:0000256" key="6">
    <source>
        <dbReference type="ARBA" id="ARBA00023002"/>
    </source>
</evidence>
<dbReference type="InterPro" id="IPR022694">
    <property type="entry name" value="3-OHacyl-CoA_DH"/>
</dbReference>
<protein>
    <recommendedName>
        <fullName evidence="9">L-gulonate 3-dehydrogenase</fullName>
        <ecNumber evidence="8">1.1.1.45</ecNumber>
    </recommendedName>
    <alternativeName>
        <fullName evidence="9">L-gulonate 3-dehydrogenase</fullName>
    </alternativeName>
</protein>
<dbReference type="Pfam" id="PF02737">
    <property type="entry name" value="3HCDH_N"/>
    <property type="match status" value="1"/>
</dbReference>
<keyword evidence="5" id="KW-0597">Phosphoprotein</keyword>
<dbReference type="SUPFAM" id="SSF51735">
    <property type="entry name" value="NAD(P)-binding Rossmann-fold domains"/>
    <property type="match status" value="1"/>
</dbReference>
<comment type="subunit">
    <text evidence="3">Homodimer.</text>
</comment>
<keyword evidence="6" id="KW-0560">Oxidoreductase</keyword>
<dbReference type="RefSeq" id="WP_274110234.1">
    <property type="nucleotide sequence ID" value="NZ_JAPCKI010000005.1"/>
</dbReference>
<evidence type="ECO:0000259" key="11">
    <source>
        <dbReference type="Pfam" id="PF02737"/>
    </source>
</evidence>
<dbReference type="InterPro" id="IPR036291">
    <property type="entry name" value="NAD(P)-bd_dom_sf"/>
</dbReference>
<evidence type="ECO:0000256" key="1">
    <source>
        <dbReference type="ARBA" id="ARBA00004496"/>
    </source>
</evidence>
<dbReference type="EC" id="1.1.1.45" evidence="8"/>
<dbReference type="Gene3D" id="1.10.1040.10">
    <property type="entry name" value="N-(1-d-carboxylethyl)-l-norvaline Dehydrogenase, domain 2"/>
    <property type="match status" value="1"/>
</dbReference>
<evidence type="ECO:0000256" key="8">
    <source>
        <dbReference type="ARBA" id="ARBA00038962"/>
    </source>
</evidence>
<comment type="similarity">
    <text evidence="2">Belongs to the 3-hydroxyacyl-CoA dehydrogenase family.</text>
</comment>
<keyword evidence="13" id="KW-1185">Reference proteome</keyword>
<reference evidence="12" key="1">
    <citation type="submission" date="2022-10" db="EMBL/GenBank/DDBJ databases">
        <title>Description of microaerobic benzene degrading bacteria.</title>
        <authorList>
            <person name="Bedics A."/>
            <person name="Tancsics A."/>
            <person name="Banerjee S."/>
        </authorList>
    </citation>
    <scope>NUCLEOTIDE SEQUENCE</scope>
    <source>
        <strain evidence="12">D2M1</strain>
    </source>
</reference>
<keyword evidence="7" id="KW-0520">NAD</keyword>
<dbReference type="EMBL" id="JAPCKI010000005">
    <property type="protein sequence ID" value="MDD2177986.1"/>
    <property type="molecule type" value="Genomic_DNA"/>
</dbReference>
<evidence type="ECO:0000256" key="9">
    <source>
        <dbReference type="ARBA" id="ARBA00042709"/>
    </source>
</evidence>
<evidence type="ECO:0000313" key="12">
    <source>
        <dbReference type="EMBL" id="MDD2177986.1"/>
    </source>
</evidence>
<evidence type="ECO:0000256" key="4">
    <source>
        <dbReference type="ARBA" id="ARBA00022490"/>
    </source>
</evidence>
<evidence type="ECO:0000256" key="7">
    <source>
        <dbReference type="ARBA" id="ARBA00023027"/>
    </source>
</evidence>
<accession>A0ABT5RWB1</accession>
<dbReference type="PANTHER" id="PTHR48075">
    <property type="entry name" value="3-HYDROXYACYL-COA DEHYDROGENASE FAMILY PROTEIN"/>
    <property type="match status" value="1"/>
</dbReference>
<comment type="subcellular location">
    <subcellularLocation>
        <location evidence="1">Cytoplasm</location>
    </subcellularLocation>
</comment>
<proteinExistence type="inferred from homology"/>
<dbReference type="Gene3D" id="3.40.50.720">
    <property type="entry name" value="NAD(P)-binding Rossmann-like Domain"/>
    <property type="match status" value="1"/>
</dbReference>
<comment type="caution">
    <text evidence="12">The sequence shown here is derived from an EMBL/GenBank/DDBJ whole genome shotgun (WGS) entry which is preliminary data.</text>
</comment>
<dbReference type="InterPro" id="IPR008927">
    <property type="entry name" value="6-PGluconate_DH-like_C_sf"/>
</dbReference>
<feature type="domain" description="3-hydroxyacyl-CoA dehydrogenase C-terminal" evidence="10">
    <location>
        <begin position="189"/>
        <end position="286"/>
    </location>
</feature>
<dbReference type="PIRSF" id="PIRSF000105">
    <property type="entry name" value="HCDH"/>
    <property type="match status" value="1"/>
</dbReference>
<dbReference type="PANTHER" id="PTHR48075:SF1">
    <property type="entry name" value="LAMBDA-CRYSTALLIN HOMOLOG"/>
    <property type="match status" value="1"/>
</dbReference>
<dbReference type="Proteomes" id="UP001148932">
    <property type="component" value="Unassembled WGS sequence"/>
</dbReference>
<name>A0ABT5RWB1_9BURK</name>
<evidence type="ECO:0000259" key="10">
    <source>
        <dbReference type="Pfam" id="PF00725"/>
    </source>
</evidence>
<feature type="domain" description="3-hydroxyacyl-CoA dehydrogenase NAD binding" evidence="11">
    <location>
        <begin position="7"/>
        <end position="183"/>
    </location>
</feature>
<dbReference type="Pfam" id="PF00725">
    <property type="entry name" value="3HCDH"/>
    <property type="match status" value="1"/>
</dbReference>
<gene>
    <name evidence="12" type="ORF">OIN59_11125</name>
</gene>